<accession>A0A929MN28</accession>
<dbReference type="EMBL" id="JABZFV010000004">
    <property type="protein sequence ID" value="MBF0934194.1"/>
    <property type="molecule type" value="Genomic_DNA"/>
</dbReference>
<sequence length="192" mass="21104">MELTEQFDNYEITNGMFRQMKAGQLQTAEKLGCTGTITVEAETKKVTKKCEGKTAKEKTIVEKLNCTFKGHMPVGVLRKVYGLTDADLKTGVIGYSRSSVGASGALTFDVYDLGRENHKLVAFPNITFTDGLKFTIENGKEEIAEIEVAFSALFDANGYCYYEALAGQADLEEAIKTGWNSSFAPELVKKPQ</sequence>
<dbReference type="AlphaFoldDB" id="A0A929MN28"/>
<organism evidence="1 2">
    <name type="scientific">Abiotrophia defectiva</name>
    <name type="common">Streptococcus defectivus</name>
    <dbReference type="NCBI Taxonomy" id="46125"/>
    <lineage>
        <taxon>Bacteria</taxon>
        <taxon>Bacillati</taxon>
        <taxon>Bacillota</taxon>
        <taxon>Bacilli</taxon>
        <taxon>Lactobacillales</taxon>
        <taxon>Aerococcaceae</taxon>
        <taxon>Abiotrophia</taxon>
    </lineage>
</organism>
<comment type="caution">
    <text evidence="1">The sequence shown here is derived from an EMBL/GenBank/DDBJ whole genome shotgun (WGS) entry which is preliminary data.</text>
</comment>
<protein>
    <submittedName>
        <fullName evidence="1">Phage tail protein</fullName>
    </submittedName>
</protein>
<evidence type="ECO:0000313" key="1">
    <source>
        <dbReference type="EMBL" id="MBF0934194.1"/>
    </source>
</evidence>
<reference evidence="1" key="1">
    <citation type="submission" date="2020-04" db="EMBL/GenBank/DDBJ databases">
        <title>Deep metagenomics examines the oral microbiome during advanced dental caries in children, revealing novel taxa and co-occurrences with host molecules.</title>
        <authorList>
            <person name="Baker J.L."/>
            <person name="Morton J.T."/>
            <person name="Dinis M."/>
            <person name="Alvarez R."/>
            <person name="Tran N.C."/>
            <person name="Knight R."/>
            <person name="Edlund A."/>
        </authorList>
    </citation>
    <scope>NUCLEOTIDE SEQUENCE</scope>
    <source>
        <strain evidence="1">JCVI_23_bin.16</strain>
    </source>
</reference>
<dbReference type="Proteomes" id="UP000757900">
    <property type="component" value="Unassembled WGS sequence"/>
</dbReference>
<name>A0A929MN28_ABIDE</name>
<proteinExistence type="predicted"/>
<evidence type="ECO:0000313" key="2">
    <source>
        <dbReference type="Proteomes" id="UP000757900"/>
    </source>
</evidence>
<gene>
    <name evidence="1" type="ORF">HXK00_00950</name>
</gene>